<name>A0A392QRY2_9FABA</name>
<evidence type="ECO:0000313" key="1">
    <source>
        <dbReference type="EMBL" id="MCI26390.1"/>
    </source>
</evidence>
<keyword evidence="2" id="KW-1185">Reference proteome</keyword>
<comment type="caution">
    <text evidence="1">The sequence shown here is derived from an EMBL/GenBank/DDBJ whole genome shotgun (WGS) entry which is preliminary data.</text>
</comment>
<feature type="non-terminal residue" evidence="1">
    <location>
        <position position="41"/>
    </location>
</feature>
<evidence type="ECO:0000313" key="2">
    <source>
        <dbReference type="Proteomes" id="UP000265520"/>
    </source>
</evidence>
<sequence length="41" mass="5223">MNHVNQLDTVSNRYFEFKENRLKRRWKEPPSTRTHCWNQFK</sequence>
<dbReference type="Proteomes" id="UP000265520">
    <property type="component" value="Unassembled WGS sequence"/>
</dbReference>
<proteinExistence type="predicted"/>
<protein>
    <submittedName>
        <fullName evidence="1">Uncharacterized protein</fullName>
    </submittedName>
</protein>
<dbReference type="AlphaFoldDB" id="A0A392QRY2"/>
<organism evidence="1 2">
    <name type="scientific">Trifolium medium</name>
    <dbReference type="NCBI Taxonomy" id="97028"/>
    <lineage>
        <taxon>Eukaryota</taxon>
        <taxon>Viridiplantae</taxon>
        <taxon>Streptophyta</taxon>
        <taxon>Embryophyta</taxon>
        <taxon>Tracheophyta</taxon>
        <taxon>Spermatophyta</taxon>
        <taxon>Magnoliopsida</taxon>
        <taxon>eudicotyledons</taxon>
        <taxon>Gunneridae</taxon>
        <taxon>Pentapetalae</taxon>
        <taxon>rosids</taxon>
        <taxon>fabids</taxon>
        <taxon>Fabales</taxon>
        <taxon>Fabaceae</taxon>
        <taxon>Papilionoideae</taxon>
        <taxon>50 kb inversion clade</taxon>
        <taxon>NPAAA clade</taxon>
        <taxon>Hologalegina</taxon>
        <taxon>IRL clade</taxon>
        <taxon>Trifolieae</taxon>
        <taxon>Trifolium</taxon>
    </lineage>
</organism>
<accession>A0A392QRY2</accession>
<reference evidence="1 2" key="1">
    <citation type="journal article" date="2018" name="Front. Plant Sci.">
        <title>Red Clover (Trifolium pratense) and Zigzag Clover (T. medium) - A Picture of Genomic Similarities and Differences.</title>
        <authorList>
            <person name="Dluhosova J."/>
            <person name="Istvanek J."/>
            <person name="Nedelnik J."/>
            <person name="Repkova J."/>
        </authorList>
    </citation>
    <scope>NUCLEOTIDE SEQUENCE [LARGE SCALE GENOMIC DNA]</scope>
    <source>
        <strain evidence="2">cv. 10/8</strain>
        <tissue evidence="1">Leaf</tissue>
    </source>
</reference>
<dbReference type="EMBL" id="LXQA010152966">
    <property type="protein sequence ID" value="MCI26390.1"/>
    <property type="molecule type" value="Genomic_DNA"/>
</dbReference>